<dbReference type="GO" id="GO:0030867">
    <property type="term" value="C:rough endoplasmic reticulum membrane"/>
    <property type="evidence" value="ECO:0007669"/>
    <property type="project" value="UniProtKB-SubCell"/>
</dbReference>
<feature type="domain" description="EXPERA" evidence="11">
    <location>
        <begin position="1"/>
        <end position="110"/>
    </location>
</feature>
<evidence type="ECO:0000256" key="5">
    <source>
        <dbReference type="ARBA" id="ARBA00022824"/>
    </source>
</evidence>
<keyword evidence="6 9" id="KW-1133">Transmembrane helix</keyword>
<dbReference type="RefSeq" id="XP_007442562.1">
    <property type="nucleotide sequence ID" value="XM_007442500.3"/>
</dbReference>
<evidence type="ECO:0000259" key="11">
    <source>
        <dbReference type="PROSITE" id="PS51751"/>
    </source>
</evidence>
<dbReference type="CTD" id="27346"/>
<dbReference type="OrthoDB" id="433124at2759"/>
<evidence type="ECO:0000256" key="8">
    <source>
        <dbReference type="ARBA" id="ARBA00031073"/>
    </source>
</evidence>
<comment type="similarity">
    <text evidence="2">Belongs to the TMEM97/sigma-2 receptor family.</text>
</comment>
<dbReference type="InterPro" id="IPR016964">
    <property type="entry name" value="Sigma2_recept"/>
</dbReference>
<feature type="transmembrane region" description="Helical" evidence="10">
    <location>
        <begin position="20"/>
        <end position="43"/>
    </location>
</feature>
<gene>
    <name evidence="13" type="primary">TMEM97</name>
</gene>
<evidence type="ECO:0000256" key="2">
    <source>
        <dbReference type="ARBA" id="ARBA00009096"/>
    </source>
</evidence>
<keyword evidence="4 9" id="KW-0812">Transmembrane</keyword>
<dbReference type="PIRSF" id="PIRSF031032">
    <property type="entry name" value="TMP_97_prd"/>
    <property type="match status" value="1"/>
</dbReference>
<dbReference type="OMA" id="KSEHLGP"/>
<dbReference type="InterPro" id="IPR051987">
    <property type="entry name" value="Sigma-2_receptor-like"/>
</dbReference>
<evidence type="ECO:0000256" key="6">
    <source>
        <dbReference type="ARBA" id="ARBA00022989"/>
    </source>
</evidence>
<reference evidence="13" key="1">
    <citation type="submission" date="2025-08" db="UniProtKB">
        <authorList>
            <consortium name="RefSeq"/>
        </authorList>
    </citation>
    <scope>IDENTIFICATION</scope>
    <source>
        <tissue evidence="13">Liver</tissue>
    </source>
</reference>
<evidence type="ECO:0000256" key="10">
    <source>
        <dbReference type="SAM" id="Phobius"/>
    </source>
</evidence>
<feature type="transmembrane region" description="Helical" evidence="10">
    <location>
        <begin position="96"/>
        <end position="119"/>
    </location>
</feature>
<sequence length="128" mass="14616">MMTWYTTTFKDPLMASPEPWFQVLLYLEAFPSLFFFPVAAYAFWKGNCKWIRTPVTIYATHVTTAVTICLAHILFADFSSAKAPGPQTLRERLAVSAIYAPFLVISLLMLLLVLFSPAYQQVEKKKKK</sequence>
<proteinExistence type="inferred from homology"/>
<dbReference type="GeneID" id="103059285"/>
<dbReference type="PANTHER" id="PTHR31204">
    <property type="entry name" value="SIGMA INTRACELLULAR RECEPTOR 2"/>
    <property type="match status" value="1"/>
</dbReference>
<feature type="transmembrane region" description="Helical" evidence="10">
    <location>
        <begin position="55"/>
        <end position="76"/>
    </location>
</feature>
<protein>
    <recommendedName>
        <fullName evidence="3">Sigma intracellular receptor 2</fullName>
    </recommendedName>
    <alternativeName>
        <fullName evidence="8">Transmembrane protein 97</fullName>
    </alternativeName>
</protein>
<evidence type="ECO:0000313" key="12">
    <source>
        <dbReference type="Proteomes" id="UP000695026"/>
    </source>
</evidence>
<dbReference type="Pfam" id="PF05241">
    <property type="entry name" value="EBP"/>
    <property type="match status" value="1"/>
</dbReference>
<name>A0A9F2RD21_PYTBI</name>
<accession>A0A9F2RD21</accession>
<evidence type="ECO:0000256" key="3">
    <source>
        <dbReference type="ARBA" id="ARBA00018102"/>
    </source>
</evidence>
<dbReference type="AlphaFoldDB" id="A0A9F2RD21"/>
<organism evidence="12 13">
    <name type="scientific">Python bivittatus</name>
    <name type="common">Burmese python</name>
    <name type="synonym">Python molurus bivittatus</name>
    <dbReference type="NCBI Taxonomy" id="176946"/>
    <lineage>
        <taxon>Eukaryota</taxon>
        <taxon>Metazoa</taxon>
        <taxon>Chordata</taxon>
        <taxon>Craniata</taxon>
        <taxon>Vertebrata</taxon>
        <taxon>Euteleostomi</taxon>
        <taxon>Lepidosauria</taxon>
        <taxon>Squamata</taxon>
        <taxon>Bifurcata</taxon>
        <taxon>Unidentata</taxon>
        <taxon>Episquamata</taxon>
        <taxon>Toxicofera</taxon>
        <taxon>Serpentes</taxon>
        <taxon>Henophidia</taxon>
        <taxon>Pythonidae</taxon>
        <taxon>Python</taxon>
    </lineage>
</organism>
<keyword evidence="12" id="KW-1185">Reference proteome</keyword>
<dbReference type="KEGG" id="pbi:103059285"/>
<evidence type="ECO:0000313" key="13">
    <source>
        <dbReference type="RefSeq" id="XP_007442562.1"/>
    </source>
</evidence>
<dbReference type="Proteomes" id="UP000695026">
    <property type="component" value="Unplaced"/>
</dbReference>
<evidence type="ECO:0000256" key="9">
    <source>
        <dbReference type="PROSITE-ProRule" id="PRU01087"/>
    </source>
</evidence>
<comment type="subcellular location">
    <subcellularLocation>
        <location evidence="1">Rough endoplasmic reticulum membrane</location>
        <topology evidence="1">Multi-pass membrane protein</topology>
    </subcellularLocation>
</comment>
<keyword evidence="5" id="KW-0256">Endoplasmic reticulum</keyword>
<evidence type="ECO:0000256" key="7">
    <source>
        <dbReference type="ARBA" id="ARBA00023136"/>
    </source>
</evidence>
<dbReference type="PROSITE" id="PS51751">
    <property type="entry name" value="EXPERA"/>
    <property type="match status" value="1"/>
</dbReference>
<evidence type="ECO:0000256" key="4">
    <source>
        <dbReference type="ARBA" id="ARBA00022692"/>
    </source>
</evidence>
<dbReference type="InterPro" id="IPR033118">
    <property type="entry name" value="EXPERA"/>
</dbReference>
<keyword evidence="7 9" id="KW-0472">Membrane</keyword>
<keyword evidence="13" id="KW-0675">Receptor</keyword>
<evidence type="ECO:0000256" key="1">
    <source>
        <dbReference type="ARBA" id="ARBA00004269"/>
    </source>
</evidence>
<dbReference type="PANTHER" id="PTHR31204:SF1">
    <property type="entry name" value="SIGMA INTRACELLULAR RECEPTOR 2"/>
    <property type="match status" value="1"/>
</dbReference>